<dbReference type="RefSeq" id="WP_226581246.1">
    <property type="nucleotide sequence ID" value="NZ_BLAY01000042.1"/>
</dbReference>
<evidence type="ECO:0000313" key="2">
    <source>
        <dbReference type="Proteomes" id="UP001050975"/>
    </source>
</evidence>
<sequence length="113" mass="11738">MTIPKTIGSSGSTDGSVLYFGIIANNPDEYFTSVLFDMSTAEGDFFAFDNMTFGSIQEVIPSDVSIGEPKVSIPEPSSALGAIALGAMGATLLVLPKQQRSRGTVAENLGVSS</sequence>
<gene>
    <name evidence="1" type="ORF">MiSe_30390</name>
</gene>
<dbReference type="Proteomes" id="UP001050975">
    <property type="component" value="Unassembled WGS sequence"/>
</dbReference>
<evidence type="ECO:0000313" key="1">
    <source>
        <dbReference type="EMBL" id="GET38283.1"/>
    </source>
</evidence>
<proteinExistence type="predicted"/>
<accession>A0AAV3X801</accession>
<organism evidence="1 2">
    <name type="scientific">Microseira wollei NIES-4236</name>
    <dbReference type="NCBI Taxonomy" id="2530354"/>
    <lineage>
        <taxon>Bacteria</taxon>
        <taxon>Bacillati</taxon>
        <taxon>Cyanobacteriota</taxon>
        <taxon>Cyanophyceae</taxon>
        <taxon>Oscillatoriophycideae</taxon>
        <taxon>Aerosakkonematales</taxon>
        <taxon>Aerosakkonemataceae</taxon>
        <taxon>Microseira</taxon>
    </lineage>
</organism>
<name>A0AAV3X801_9CYAN</name>
<keyword evidence="2" id="KW-1185">Reference proteome</keyword>
<comment type="caution">
    <text evidence="1">The sequence shown here is derived from an EMBL/GenBank/DDBJ whole genome shotgun (WGS) entry which is preliminary data.</text>
</comment>
<reference evidence="1" key="1">
    <citation type="submission" date="2019-10" db="EMBL/GenBank/DDBJ databases">
        <title>Draft genome sequece of Microseira wollei NIES-4236.</title>
        <authorList>
            <person name="Yamaguchi H."/>
            <person name="Suzuki S."/>
            <person name="Kawachi M."/>
        </authorList>
    </citation>
    <scope>NUCLEOTIDE SEQUENCE</scope>
    <source>
        <strain evidence="1">NIES-4236</strain>
    </source>
</reference>
<evidence type="ECO:0008006" key="3">
    <source>
        <dbReference type="Google" id="ProtNLM"/>
    </source>
</evidence>
<dbReference type="EMBL" id="BLAY01000042">
    <property type="protein sequence ID" value="GET38283.1"/>
    <property type="molecule type" value="Genomic_DNA"/>
</dbReference>
<protein>
    <recommendedName>
        <fullName evidence="3">PEP-CTERM protein-sorting domain-containing protein</fullName>
    </recommendedName>
</protein>
<dbReference type="AlphaFoldDB" id="A0AAV3X801"/>